<dbReference type="Gene3D" id="1.10.750.20">
    <property type="entry name" value="SOCS box"/>
    <property type="match status" value="1"/>
</dbReference>
<dbReference type="Proteomes" id="UP000749559">
    <property type="component" value="Unassembled WGS sequence"/>
</dbReference>
<dbReference type="SUPFAM" id="SSF48403">
    <property type="entry name" value="Ankyrin repeat"/>
    <property type="match status" value="1"/>
</dbReference>
<dbReference type="GO" id="GO:0035556">
    <property type="term" value="P:intracellular signal transduction"/>
    <property type="evidence" value="ECO:0007669"/>
    <property type="project" value="InterPro"/>
</dbReference>
<evidence type="ECO:0000256" key="2">
    <source>
        <dbReference type="ARBA" id="ARBA00023043"/>
    </source>
</evidence>
<dbReference type="AlphaFoldDB" id="A0A8S4NJZ1"/>
<comment type="caution">
    <text evidence="5">The sequence shown here is derived from an EMBL/GenBank/DDBJ whole genome shotgun (WGS) entry which is preliminary data.</text>
</comment>
<keyword evidence="1" id="KW-0677">Repeat</keyword>
<proteinExistence type="predicted"/>
<dbReference type="PROSITE" id="PS50088">
    <property type="entry name" value="ANK_REPEAT"/>
    <property type="match status" value="3"/>
</dbReference>
<dbReference type="OrthoDB" id="194358at2759"/>
<dbReference type="InterPro" id="IPR001496">
    <property type="entry name" value="SOCS_box"/>
</dbReference>
<dbReference type="PROSITE" id="PS50225">
    <property type="entry name" value="SOCS"/>
    <property type="match status" value="1"/>
</dbReference>
<protein>
    <recommendedName>
        <fullName evidence="4">SOCS box domain-containing protein</fullName>
    </recommendedName>
</protein>
<dbReference type="Pfam" id="PF07525">
    <property type="entry name" value="SOCS_box"/>
    <property type="match status" value="1"/>
</dbReference>
<dbReference type="EMBL" id="CAIIXF020000003">
    <property type="protein sequence ID" value="CAH1780541.1"/>
    <property type="molecule type" value="Genomic_DNA"/>
</dbReference>
<dbReference type="SMART" id="SM00248">
    <property type="entry name" value="ANK"/>
    <property type="match status" value="7"/>
</dbReference>
<dbReference type="Gene3D" id="1.25.40.20">
    <property type="entry name" value="Ankyrin repeat-containing domain"/>
    <property type="match status" value="2"/>
</dbReference>
<dbReference type="Pfam" id="PF00023">
    <property type="entry name" value="Ank"/>
    <property type="match status" value="1"/>
</dbReference>
<keyword evidence="6" id="KW-1185">Reference proteome</keyword>
<dbReference type="SMART" id="SM00969">
    <property type="entry name" value="SOCS_box"/>
    <property type="match status" value="1"/>
</dbReference>
<dbReference type="InterPro" id="IPR002110">
    <property type="entry name" value="Ankyrin_rpt"/>
</dbReference>
<feature type="repeat" description="ANK" evidence="3">
    <location>
        <begin position="123"/>
        <end position="155"/>
    </location>
</feature>
<evidence type="ECO:0000256" key="3">
    <source>
        <dbReference type="PROSITE-ProRule" id="PRU00023"/>
    </source>
</evidence>
<evidence type="ECO:0000313" key="6">
    <source>
        <dbReference type="Proteomes" id="UP000749559"/>
    </source>
</evidence>
<dbReference type="Pfam" id="PF12796">
    <property type="entry name" value="Ank_2"/>
    <property type="match status" value="2"/>
</dbReference>
<name>A0A8S4NJZ1_OWEFU</name>
<gene>
    <name evidence="5" type="ORF">OFUS_LOCUS7224</name>
</gene>
<dbReference type="SMART" id="SM00253">
    <property type="entry name" value="SOCS"/>
    <property type="match status" value="1"/>
</dbReference>
<organism evidence="5 6">
    <name type="scientific">Owenia fusiformis</name>
    <name type="common">Polychaete worm</name>
    <dbReference type="NCBI Taxonomy" id="6347"/>
    <lineage>
        <taxon>Eukaryota</taxon>
        <taxon>Metazoa</taxon>
        <taxon>Spiralia</taxon>
        <taxon>Lophotrochozoa</taxon>
        <taxon>Annelida</taxon>
        <taxon>Polychaeta</taxon>
        <taxon>Sedentaria</taxon>
        <taxon>Canalipalpata</taxon>
        <taxon>Sabellida</taxon>
        <taxon>Oweniida</taxon>
        <taxon>Oweniidae</taxon>
        <taxon>Owenia</taxon>
    </lineage>
</organism>
<evidence type="ECO:0000313" key="5">
    <source>
        <dbReference type="EMBL" id="CAH1780541.1"/>
    </source>
</evidence>
<feature type="repeat" description="ANK" evidence="3">
    <location>
        <begin position="50"/>
        <end position="72"/>
    </location>
</feature>
<dbReference type="InterPro" id="IPR036770">
    <property type="entry name" value="Ankyrin_rpt-contain_sf"/>
</dbReference>
<evidence type="ECO:0000256" key="1">
    <source>
        <dbReference type="ARBA" id="ARBA00022737"/>
    </source>
</evidence>
<feature type="domain" description="SOCS box" evidence="4">
    <location>
        <begin position="348"/>
        <end position="387"/>
    </location>
</feature>
<dbReference type="PANTHER" id="PTHR24198">
    <property type="entry name" value="ANKYRIN REPEAT AND PROTEIN KINASE DOMAIN-CONTAINING PROTEIN"/>
    <property type="match status" value="1"/>
</dbReference>
<dbReference type="CDD" id="cd03587">
    <property type="entry name" value="SOCS"/>
    <property type="match status" value="1"/>
</dbReference>
<dbReference type="SUPFAM" id="SSF158235">
    <property type="entry name" value="SOCS box-like"/>
    <property type="match status" value="1"/>
</dbReference>
<dbReference type="PANTHER" id="PTHR24198:SF165">
    <property type="entry name" value="ANKYRIN REPEAT-CONTAINING PROTEIN-RELATED"/>
    <property type="match status" value="1"/>
</dbReference>
<reference evidence="5" key="1">
    <citation type="submission" date="2022-03" db="EMBL/GenBank/DDBJ databases">
        <authorList>
            <person name="Martin C."/>
        </authorList>
    </citation>
    <scope>NUCLEOTIDE SEQUENCE</scope>
</reference>
<dbReference type="PROSITE" id="PS50297">
    <property type="entry name" value="ANK_REP_REGION"/>
    <property type="match status" value="3"/>
</dbReference>
<feature type="repeat" description="ANK" evidence="3">
    <location>
        <begin position="193"/>
        <end position="225"/>
    </location>
</feature>
<dbReference type="InterPro" id="IPR036036">
    <property type="entry name" value="SOCS_box-like_dom_sf"/>
</dbReference>
<keyword evidence="2 3" id="KW-0040">ANK repeat</keyword>
<accession>A0A8S4NJZ1</accession>
<sequence length="434" mass="49988">MLPSTKRRPDQSRKAVEFFNAVRSENVKKVKMMIGKREFDVNEKDVADKKSPTPLLIAAEKGNFEIVKLLLKAKPRPADVNAQDKTGKRAIWYAARYGHKEMAEWLLGAKGQECEVDYLDPASGCTPLFTGILANHADVCRMIIHAGADVNLRRLGFNENSESPLIKAIQMDNLEIVDMLCNSLCNMEAKTEDGLTALHYAVAYRRYDITEYLLENSVKIQAETHQGVTAMAISVEHFLPAMCRILIEFGYKMNKAYKWKETPLEHAIKLHSEDCAMIMVQWGCKLKHPNRKISYFELAIKEGLIRLAKLMIQIRPEFLQEPWVKQKHIHLSIYKKPEFYKLIFELSKSPLPLFELCRSQIFKHLGKYAVSKVKKLPIPEKMKDFLRCEEHFSKDAYEKVPLDKKECPFDCPSYCDSWDCPPIDIEPDDTELDL</sequence>
<evidence type="ECO:0000259" key="4">
    <source>
        <dbReference type="PROSITE" id="PS50225"/>
    </source>
</evidence>